<dbReference type="InterPro" id="IPR006181">
    <property type="entry name" value="D-amino_acid_oxidase_CS"/>
</dbReference>
<dbReference type="GO" id="GO:0071949">
    <property type="term" value="F:FAD binding"/>
    <property type="evidence" value="ECO:0007669"/>
    <property type="project" value="InterPro"/>
</dbReference>
<evidence type="ECO:0000256" key="4">
    <source>
        <dbReference type="ARBA" id="ARBA00022630"/>
    </source>
</evidence>
<dbReference type="PANTHER" id="PTHR11530:SF11">
    <property type="entry name" value="D-ASPARTATE OXIDASE"/>
    <property type="match status" value="1"/>
</dbReference>
<evidence type="ECO:0000256" key="7">
    <source>
        <dbReference type="PIRSR" id="PIRSR000189-1"/>
    </source>
</evidence>
<name>A0A210QV19_MIZYE</name>
<evidence type="ECO:0000256" key="5">
    <source>
        <dbReference type="ARBA" id="ARBA00022827"/>
    </source>
</evidence>
<keyword evidence="5 7" id="KW-0274">FAD</keyword>
<dbReference type="SUPFAM" id="SSF51971">
    <property type="entry name" value="Nucleotide-binding domain"/>
    <property type="match status" value="1"/>
</dbReference>
<dbReference type="InterPro" id="IPR023209">
    <property type="entry name" value="DAO"/>
</dbReference>
<dbReference type="PANTHER" id="PTHR11530">
    <property type="entry name" value="D-AMINO ACID OXIDASE"/>
    <property type="match status" value="1"/>
</dbReference>
<proteinExistence type="inferred from homology"/>
<sequence>MVNIIVIGAGVVGLSTAVNIQRVLPGVKVKVVADRFYDKTTSIGAGGIFLPTAKAIPGIPVDTLKRWCEKSWNVYSQLATSDLASTTGHTVSHGYKFVKTEEKTPLYASMVYSYRKMLPDELTRLGVNSKFRFGYEVTTIITNMRKYLFWLMKQFTDNGGKVEKRTIESLSELYGQCDIVVNCSGLGSQQLCGDKIIYPLNGQVIRVEAPWVKDWVFTDTSTYILPSDDFTVLGGIKDKDNYSMTPDPSVKQGILDRCLDMNQGARVIGDWVGLRPMRDPIRLEKEIVRLPDGILKVVHNYGHGSDGVALSWGTAVEATEMVKELISGMTSSKL</sequence>
<comment type="cofactor">
    <cofactor evidence="1 7">
        <name>FAD</name>
        <dbReference type="ChEBI" id="CHEBI:57692"/>
    </cofactor>
</comment>
<accession>A0A210QV19</accession>
<evidence type="ECO:0000313" key="9">
    <source>
        <dbReference type="EMBL" id="OWF52556.1"/>
    </source>
</evidence>
<reference evidence="9 10" key="1">
    <citation type="journal article" date="2017" name="Nat. Ecol. Evol.">
        <title>Scallop genome provides insights into evolution of bilaterian karyotype and development.</title>
        <authorList>
            <person name="Wang S."/>
            <person name="Zhang J."/>
            <person name="Jiao W."/>
            <person name="Li J."/>
            <person name="Xun X."/>
            <person name="Sun Y."/>
            <person name="Guo X."/>
            <person name="Huan P."/>
            <person name="Dong B."/>
            <person name="Zhang L."/>
            <person name="Hu X."/>
            <person name="Sun X."/>
            <person name="Wang J."/>
            <person name="Zhao C."/>
            <person name="Wang Y."/>
            <person name="Wang D."/>
            <person name="Huang X."/>
            <person name="Wang R."/>
            <person name="Lv J."/>
            <person name="Li Y."/>
            <person name="Zhang Z."/>
            <person name="Liu B."/>
            <person name="Lu W."/>
            <person name="Hui Y."/>
            <person name="Liang J."/>
            <person name="Zhou Z."/>
            <person name="Hou R."/>
            <person name="Li X."/>
            <person name="Liu Y."/>
            <person name="Li H."/>
            <person name="Ning X."/>
            <person name="Lin Y."/>
            <person name="Zhao L."/>
            <person name="Xing Q."/>
            <person name="Dou J."/>
            <person name="Li Y."/>
            <person name="Mao J."/>
            <person name="Guo H."/>
            <person name="Dou H."/>
            <person name="Li T."/>
            <person name="Mu C."/>
            <person name="Jiang W."/>
            <person name="Fu Q."/>
            <person name="Fu X."/>
            <person name="Miao Y."/>
            <person name="Liu J."/>
            <person name="Yu Q."/>
            <person name="Li R."/>
            <person name="Liao H."/>
            <person name="Li X."/>
            <person name="Kong Y."/>
            <person name="Jiang Z."/>
            <person name="Chourrout D."/>
            <person name="Li R."/>
            <person name="Bao Z."/>
        </authorList>
    </citation>
    <scope>NUCLEOTIDE SEQUENCE [LARGE SCALE GENOMIC DNA]</scope>
    <source>
        <strain evidence="9 10">PY_sf001</strain>
    </source>
</reference>
<evidence type="ECO:0000256" key="1">
    <source>
        <dbReference type="ARBA" id="ARBA00001974"/>
    </source>
</evidence>
<dbReference type="PIRSF" id="PIRSF000189">
    <property type="entry name" value="D-aa_oxidase"/>
    <property type="match status" value="1"/>
</dbReference>
<evidence type="ECO:0000256" key="2">
    <source>
        <dbReference type="ARBA" id="ARBA00004253"/>
    </source>
</evidence>
<dbReference type="AlphaFoldDB" id="A0A210QV19"/>
<feature type="binding site" evidence="7">
    <location>
        <begin position="41"/>
        <end position="42"/>
    </location>
    <ligand>
        <name>FAD</name>
        <dbReference type="ChEBI" id="CHEBI:57692"/>
    </ligand>
</feature>
<keyword evidence="10" id="KW-1185">Reference proteome</keyword>
<protein>
    <submittedName>
        <fullName evidence="9">D-aspartate oxidase</fullName>
    </submittedName>
</protein>
<dbReference type="GO" id="GO:0005782">
    <property type="term" value="C:peroxisomal matrix"/>
    <property type="evidence" value="ECO:0007669"/>
    <property type="project" value="UniProtKB-SubCell"/>
</dbReference>
<organism evidence="9 10">
    <name type="scientific">Mizuhopecten yessoensis</name>
    <name type="common">Japanese scallop</name>
    <name type="synonym">Patinopecten yessoensis</name>
    <dbReference type="NCBI Taxonomy" id="6573"/>
    <lineage>
        <taxon>Eukaryota</taxon>
        <taxon>Metazoa</taxon>
        <taxon>Spiralia</taxon>
        <taxon>Lophotrochozoa</taxon>
        <taxon>Mollusca</taxon>
        <taxon>Bivalvia</taxon>
        <taxon>Autobranchia</taxon>
        <taxon>Pteriomorphia</taxon>
        <taxon>Pectinida</taxon>
        <taxon>Pectinoidea</taxon>
        <taxon>Pectinidae</taxon>
        <taxon>Mizuhopecten</taxon>
    </lineage>
</organism>
<comment type="subcellular location">
    <subcellularLocation>
        <location evidence="2">Peroxisome matrix</location>
    </subcellularLocation>
</comment>
<dbReference type="Gene3D" id="3.40.50.720">
    <property type="entry name" value="NAD(P)-binding Rossmann-like Domain"/>
    <property type="match status" value="1"/>
</dbReference>
<dbReference type="GO" id="GO:0003884">
    <property type="term" value="F:D-amino-acid oxidase activity"/>
    <property type="evidence" value="ECO:0007669"/>
    <property type="project" value="InterPro"/>
</dbReference>
<evidence type="ECO:0000256" key="6">
    <source>
        <dbReference type="ARBA" id="ARBA00023002"/>
    </source>
</evidence>
<evidence type="ECO:0000256" key="3">
    <source>
        <dbReference type="ARBA" id="ARBA00006730"/>
    </source>
</evidence>
<evidence type="ECO:0000259" key="8">
    <source>
        <dbReference type="Pfam" id="PF01266"/>
    </source>
</evidence>
<keyword evidence="6" id="KW-0560">Oxidoreductase</keyword>
<dbReference type="Pfam" id="PF01266">
    <property type="entry name" value="DAO"/>
    <property type="match status" value="1"/>
</dbReference>
<dbReference type="STRING" id="6573.A0A210QV19"/>
<dbReference type="Gene3D" id="3.30.9.10">
    <property type="entry name" value="D-Amino Acid Oxidase, subunit A, domain 2"/>
    <property type="match status" value="1"/>
</dbReference>
<comment type="similarity">
    <text evidence="3">Belongs to the DAMOX/DASOX family.</text>
</comment>
<gene>
    <name evidence="9" type="ORF">KP79_PYT13747</name>
</gene>
<dbReference type="Proteomes" id="UP000242188">
    <property type="component" value="Unassembled WGS sequence"/>
</dbReference>
<feature type="domain" description="FAD dependent oxidoreductase" evidence="8">
    <location>
        <begin position="4"/>
        <end position="321"/>
    </location>
</feature>
<comment type="caution">
    <text evidence="9">The sequence shown here is derived from an EMBL/GenBank/DDBJ whole genome shotgun (WGS) entry which is preliminary data.</text>
</comment>
<dbReference type="PROSITE" id="PS00677">
    <property type="entry name" value="DAO"/>
    <property type="match status" value="1"/>
</dbReference>
<dbReference type="OrthoDB" id="2015447at2759"/>
<dbReference type="InterPro" id="IPR006076">
    <property type="entry name" value="FAD-dep_OxRdtase"/>
</dbReference>
<dbReference type="GO" id="GO:0019478">
    <property type="term" value="P:D-amino acid catabolic process"/>
    <property type="evidence" value="ECO:0007669"/>
    <property type="project" value="TreeGrafter"/>
</dbReference>
<feature type="binding site" evidence="7">
    <location>
        <position position="275"/>
    </location>
    <ligand>
        <name>D-dopa</name>
        <dbReference type="ChEBI" id="CHEBI:149689"/>
    </ligand>
</feature>
<feature type="binding site" evidence="7">
    <location>
        <position position="223"/>
    </location>
    <ligand>
        <name>D-dopa</name>
        <dbReference type="ChEBI" id="CHEBI:149689"/>
    </ligand>
</feature>
<evidence type="ECO:0000313" key="10">
    <source>
        <dbReference type="Proteomes" id="UP000242188"/>
    </source>
</evidence>
<dbReference type="EMBL" id="NEDP02001767">
    <property type="protein sequence ID" value="OWF52556.1"/>
    <property type="molecule type" value="Genomic_DNA"/>
</dbReference>
<feature type="binding site" evidence="7">
    <location>
        <begin position="34"/>
        <end position="35"/>
    </location>
    <ligand>
        <name>FAD</name>
        <dbReference type="ChEBI" id="CHEBI:57692"/>
    </ligand>
</feature>
<keyword evidence="4" id="KW-0285">Flavoprotein</keyword>